<evidence type="ECO:0000313" key="2">
    <source>
        <dbReference type="Proteomes" id="UP000030653"/>
    </source>
</evidence>
<proteinExistence type="predicted"/>
<dbReference type="EMBL" id="JH795860">
    <property type="protein sequence ID" value="EJU03354.1"/>
    <property type="molecule type" value="Genomic_DNA"/>
</dbReference>
<sequence>MRRSAPVAAGSASSGRVMEWAERSKGKGFVHSTVWGLDYLRWVHSLFHPGSY</sequence>
<reference evidence="1 2" key="1">
    <citation type="journal article" date="2012" name="Science">
        <title>The Paleozoic origin of enzymatic lignin decomposition reconstructed from 31 fungal genomes.</title>
        <authorList>
            <person name="Floudas D."/>
            <person name="Binder M."/>
            <person name="Riley R."/>
            <person name="Barry K."/>
            <person name="Blanchette R.A."/>
            <person name="Henrissat B."/>
            <person name="Martinez A.T."/>
            <person name="Otillar R."/>
            <person name="Spatafora J.W."/>
            <person name="Yadav J.S."/>
            <person name="Aerts A."/>
            <person name="Benoit I."/>
            <person name="Boyd A."/>
            <person name="Carlson A."/>
            <person name="Copeland A."/>
            <person name="Coutinho P.M."/>
            <person name="de Vries R.P."/>
            <person name="Ferreira P."/>
            <person name="Findley K."/>
            <person name="Foster B."/>
            <person name="Gaskell J."/>
            <person name="Glotzer D."/>
            <person name="Gorecki P."/>
            <person name="Heitman J."/>
            <person name="Hesse C."/>
            <person name="Hori C."/>
            <person name="Igarashi K."/>
            <person name="Jurgens J.A."/>
            <person name="Kallen N."/>
            <person name="Kersten P."/>
            <person name="Kohler A."/>
            <person name="Kuees U."/>
            <person name="Kumar T.K.A."/>
            <person name="Kuo A."/>
            <person name="LaButti K."/>
            <person name="Larrondo L.F."/>
            <person name="Lindquist E."/>
            <person name="Ling A."/>
            <person name="Lombard V."/>
            <person name="Lucas S."/>
            <person name="Lundell T."/>
            <person name="Martin R."/>
            <person name="McLaughlin D.J."/>
            <person name="Morgenstern I."/>
            <person name="Morin E."/>
            <person name="Murat C."/>
            <person name="Nagy L.G."/>
            <person name="Nolan M."/>
            <person name="Ohm R.A."/>
            <person name="Patyshakuliyeva A."/>
            <person name="Rokas A."/>
            <person name="Ruiz-Duenas F.J."/>
            <person name="Sabat G."/>
            <person name="Salamov A."/>
            <person name="Samejima M."/>
            <person name="Schmutz J."/>
            <person name="Slot J.C."/>
            <person name="St John F."/>
            <person name="Stenlid J."/>
            <person name="Sun H."/>
            <person name="Sun S."/>
            <person name="Syed K."/>
            <person name="Tsang A."/>
            <person name="Wiebenga A."/>
            <person name="Young D."/>
            <person name="Pisabarro A."/>
            <person name="Eastwood D.C."/>
            <person name="Martin F."/>
            <person name="Cullen D."/>
            <person name="Grigoriev I.V."/>
            <person name="Hibbett D.S."/>
        </authorList>
    </citation>
    <scope>NUCLEOTIDE SEQUENCE [LARGE SCALE GENOMIC DNA]</scope>
    <source>
        <strain evidence="1 2">DJM-731 SS1</strain>
    </source>
</reference>
<dbReference type="GeneID" id="63687503"/>
<accession>M5G3V3</accession>
<organism evidence="1 2">
    <name type="scientific">Dacryopinax primogenitus (strain DJM 731)</name>
    <name type="common">Brown rot fungus</name>
    <dbReference type="NCBI Taxonomy" id="1858805"/>
    <lineage>
        <taxon>Eukaryota</taxon>
        <taxon>Fungi</taxon>
        <taxon>Dikarya</taxon>
        <taxon>Basidiomycota</taxon>
        <taxon>Agaricomycotina</taxon>
        <taxon>Dacrymycetes</taxon>
        <taxon>Dacrymycetales</taxon>
        <taxon>Dacrymycetaceae</taxon>
        <taxon>Dacryopinax</taxon>
    </lineage>
</organism>
<dbReference type="Proteomes" id="UP000030653">
    <property type="component" value="Unassembled WGS sequence"/>
</dbReference>
<gene>
    <name evidence="1" type="ORF">DACRYDRAFT_21548</name>
</gene>
<name>M5G3V3_DACPD</name>
<dbReference type="RefSeq" id="XP_040630248.1">
    <property type="nucleotide sequence ID" value="XM_040772441.1"/>
</dbReference>
<protein>
    <submittedName>
        <fullName evidence="1">Uncharacterized protein</fullName>
    </submittedName>
</protein>
<dbReference type="HOGENOM" id="CLU_3087177_0_0_1"/>
<keyword evidence="2" id="KW-1185">Reference proteome</keyword>
<evidence type="ECO:0000313" key="1">
    <source>
        <dbReference type="EMBL" id="EJU03354.1"/>
    </source>
</evidence>
<dbReference type="AlphaFoldDB" id="M5G3V3"/>